<organism evidence="1">
    <name type="scientific">Collinsella intestinalis</name>
    <dbReference type="NCBI Taxonomy" id="147207"/>
    <lineage>
        <taxon>Bacteria</taxon>
        <taxon>Bacillati</taxon>
        <taxon>Actinomycetota</taxon>
        <taxon>Coriobacteriia</taxon>
        <taxon>Coriobacteriales</taxon>
        <taxon>Coriobacteriaceae</taxon>
        <taxon>Collinsella</taxon>
    </lineage>
</organism>
<reference evidence="1" key="1">
    <citation type="submission" date="2019-11" db="EMBL/GenBank/DDBJ databases">
        <authorList>
            <person name="Feng L."/>
        </authorList>
    </citation>
    <scope>NUCLEOTIDE SEQUENCE</scope>
    <source>
        <strain evidence="1">CintestinalisLFYP54</strain>
    </source>
</reference>
<dbReference type="EMBL" id="CACRTN010000007">
    <property type="protein sequence ID" value="VYT66632.1"/>
    <property type="molecule type" value="Genomic_DNA"/>
</dbReference>
<dbReference type="RefSeq" id="WP_156848081.1">
    <property type="nucleotide sequence ID" value="NZ_CACRTN010000007.1"/>
</dbReference>
<sequence>MAFRRKDPQSLFGSSGFSVTKTLFEAPALSFLPDVYQDSSSGKWAVAYHGASPVIFNYGDVVDAMLIEDASLDIHEVEDKKGLFKQIVKNPARVSRAAAGADGSMCPGLTLRVTTDSNWVDGGVGELLIPIITRPVRTSSLVYRQLLEFGVNLKSEFIAMRDAAARHEC</sequence>
<dbReference type="AlphaFoldDB" id="A0A6N2YMN4"/>
<protein>
    <submittedName>
        <fullName evidence="1">Uncharacterized protein</fullName>
    </submittedName>
</protein>
<gene>
    <name evidence="1" type="ORF">CILFYP54_01231</name>
</gene>
<proteinExistence type="predicted"/>
<accession>A0A6N2YMN4</accession>
<evidence type="ECO:0000313" key="1">
    <source>
        <dbReference type="EMBL" id="VYT66632.1"/>
    </source>
</evidence>
<name>A0A6N2YMN4_9ACTN</name>